<dbReference type="Proteomes" id="UP000198683">
    <property type="component" value="Unassembled WGS sequence"/>
</dbReference>
<dbReference type="AlphaFoldDB" id="A0A1G8VM43"/>
<evidence type="ECO:0000256" key="1">
    <source>
        <dbReference type="SAM" id="MobiDB-lite"/>
    </source>
</evidence>
<protein>
    <submittedName>
        <fullName evidence="2">Uncharacterized protein</fullName>
    </submittedName>
</protein>
<proteinExistence type="predicted"/>
<sequence length="91" mass="9657">MSGGSGTRLRPAPHSDLPPTPGFPLPQGRPAPDSPRPDLNTDWEPAASWRPHSLSVAPTAPDLIVHEVRGAQMGSGARRVPVTRRGWGPRG</sequence>
<gene>
    <name evidence="2" type="ORF">SAMN05421874_102645</name>
</gene>
<accession>A0A1G8VM43</accession>
<feature type="region of interest" description="Disordered" evidence="1">
    <location>
        <begin position="70"/>
        <end position="91"/>
    </location>
</feature>
<keyword evidence="3" id="KW-1185">Reference proteome</keyword>
<evidence type="ECO:0000313" key="2">
    <source>
        <dbReference type="EMBL" id="SDJ67136.1"/>
    </source>
</evidence>
<organism evidence="2 3">
    <name type="scientific">Nonomuraea maritima</name>
    <dbReference type="NCBI Taxonomy" id="683260"/>
    <lineage>
        <taxon>Bacteria</taxon>
        <taxon>Bacillati</taxon>
        <taxon>Actinomycetota</taxon>
        <taxon>Actinomycetes</taxon>
        <taxon>Streptosporangiales</taxon>
        <taxon>Streptosporangiaceae</taxon>
        <taxon>Nonomuraea</taxon>
    </lineage>
</organism>
<dbReference type="EMBL" id="FNFB01000002">
    <property type="protein sequence ID" value="SDJ67136.1"/>
    <property type="molecule type" value="Genomic_DNA"/>
</dbReference>
<reference evidence="2 3" key="1">
    <citation type="submission" date="2016-10" db="EMBL/GenBank/DDBJ databases">
        <authorList>
            <person name="de Groot N.N."/>
        </authorList>
    </citation>
    <scope>NUCLEOTIDE SEQUENCE [LARGE SCALE GENOMIC DNA]</scope>
    <source>
        <strain evidence="2 3">CGMCC 4.5681</strain>
    </source>
</reference>
<feature type="region of interest" description="Disordered" evidence="1">
    <location>
        <begin position="1"/>
        <end position="54"/>
    </location>
</feature>
<evidence type="ECO:0000313" key="3">
    <source>
        <dbReference type="Proteomes" id="UP000198683"/>
    </source>
</evidence>
<feature type="compositionally biased region" description="Pro residues" evidence="1">
    <location>
        <begin position="16"/>
        <end position="34"/>
    </location>
</feature>
<name>A0A1G8VM43_9ACTN</name>
<dbReference type="STRING" id="683260.SAMN05421874_102645"/>